<comment type="caution">
    <text evidence="1">The sequence shown here is derived from an EMBL/GenBank/DDBJ whole genome shotgun (WGS) entry which is preliminary data.</text>
</comment>
<gene>
    <name evidence="1" type="ORF">PZA18_24765</name>
    <name evidence="2" type="ORF">PZA18_24860</name>
</gene>
<dbReference type="RefSeq" id="WP_284103538.1">
    <property type="nucleotide sequence ID" value="NZ_JARRAF010000293.1"/>
</dbReference>
<accession>A0ABT7E7F2</accession>
<proteinExistence type="predicted"/>
<evidence type="ECO:0000313" key="2">
    <source>
        <dbReference type="EMBL" id="MDK2127272.1"/>
    </source>
</evidence>
<name>A0ABT7E7F2_9NEIS</name>
<sequence>GAGVYSYGAGTLLSTANPNLTAAINGAIIVNNGAGVNLTPAGQNAVVALVSHGPNLFGGYIYHASGQRFTLTGAGTREVENTDN</sequence>
<dbReference type="EMBL" id="JARRAF010000315">
    <property type="protein sequence ID" value="MDK2127272.1"/>
    <property type="molecule type" value="Genomic_DNA"/>
</dbReference>
<reference evidence="1" key="1">
    <citation type="submission" date="2023-03" db="EMBL/GenBank/DDBJ databases">
        <title>Chitinimonas shenzhenensis gen. nov., sp. nov., a novel member of family Burkholderiaceae isolated from activated sludge collected in Shen Zhen, China.</title>
        <authorList>
            <person name="Wang X."/>
        </authorList>
    </citation>
    <scope>NUCLEOTIDE SEQUENCE</scope>
    <source>
        <strain evidence="1">DQS-5</strain>
    </source>
</reference>
<dbReference type="Proteomes" id="UP001172778">
    <property type="component" value="Unassembled WGS sequence"/>
</dbReference>
<evidence type="ECO:0000313" key="3">
    <source>
        <dbReference type="Proteomes" id="UP001172778"/>
    </source>
</evidence>
<evidence type="ECO:0000313" key="1">
    <source>
        <dbReference type="EMBL" id="MDK2127253.1"/>
    </source>
</evidence>
<evidence type="ECO:0008006" key="4">
    <source>
        <dbReference type="Google" id="ProtNLM"/>
    </source>
</evidence>
<organism evidence="1 3">
    <name type="scientific">Parachitinimonas caeni</name>
    <dbReference type="NCBI Taxonomy" id="3031301"/>
    <lineage>
        <taxon>Bacteria</taxon>
        <taxon>Pseudomonadati</taxon>
        <taxon>Pseudomonadota</taxon>
        <taxon>Betaproteobacteria</taxon>
        <taxon>Neisseriales</taxon>
        <taxon>Chitinibacteraceae</taxon>
        <taxon>Parachitinimonas</taxon>
    </lineage>
</organism>
<dbReference type="EMBL" id="JARRAF010000293">
    <property type="protein sequence ID" value="MDK2127253.1"/>
    <property type="molecule type" value="Genomic_DNA"/>
</dbReference>
<feature type="non-terminal residue" evidence="1">
    <location>
        <position position="84"/>
    </location>
</feature>
<keyword evidence="3" id="KW-1185">Reference proteome</keyword>
<feature type="non-terminal residue" evidence="1">
    <location>
        <position position="1"/>
    </location>
</feature>
<protein>
    <recommendedName>
        <fullName evidence="4">Autotransporter outer membrane beta-barrel domain-containing protein</fullName>
    </recommendedName>
</protein>